<dbReference type="SUPFAM" id="SSF47473">
    <property type="entry name" value="EF-hand"/>
    <property type="match status" value="1"/>
</dbReference>
<dbReference type="EnsemblMetazoa" id="XM_014404837.2">
    <property type="protein sequence ID" value="XP_014260323.1"/>
    <property type="gene ID" value="LOC106672968"/>
</dbReference>
<dbReference type="PROSITE" id="PS50222">
    <property type="entry name" value="EF_HAND_2"/>
    <property type="match status" value="1"/>
</dbReference>
<feature type="domain" description="EF-hand" evidence="5">
    <location>
        <begin position="91"/>
        <end position="126"/>
    </location>
</feature>
<keyword evidence="2" id="KW-0677">Repeat</keyword>
<dbReference type="PANTHER" id="PTHR34524:SF6">
    <property type="entry name" value="CALCYPHOSINE LIKE"/>
    <property type="match status" value="1"/>
</dbReference>
<evidence type="ECO:0000313" key="7">
    <source>
        <dbReference type="Proteomes" id="UP000494040"/>
    </source>
</evidence>
<evidence type="ECO:0000256" key="4">
    <source>
        <dbReference type="SAM" id="MobiDB-lite"/>
    </source>
</evidence>
<evidence type="ECO:0000313" key="6">
    <source>
        <dbReference type="EnsemblMetazoa" id="XP_014260322.1"/>
    </source>
</evidence>
<organism evidence="6 7">
    <name type="scientific">Cimex lectularius</name>
    <name type="common">Bed bug</name>
    <name type="synonym">Acanthia lectularia</name>
    <dbReference type="NCBI Taxonomy" id="79782"/>
    <lineage>
        <taxon>Eukaryota</taxon>
        <taxon>Metazoa</taxon>
        <taxon>Ecdysozoa</taxon>
        <taxon>Arthropoda</taxon>
        <taxon>Hexapoda</taxon>
        <taxon>Insecta</taxon>
        <taxon>Pterygota</taxon>
        <taxon>Neoptera</taxon>
        <taxon>Paraneoptera</taxon>
        <taxon>Hemiptera</taxon>
        <taxon>Heteroptera</taxon>
        <taxon>Panheteroptera</taxon>
        <taxon>Cimicomorpha</taxon>
        <taxon>Cimicidae</taxon>
        <taxon>Cimex</taxon>
    </lineage>
</organism>
<dbReference type="GeneID" id="106672968"/>
<evidence type="ECO:0000256" key="2">
    <source>
        <dbReference type="ARBA" id="ARBA00022737"/>
    </source>
</evidence>
<dbReference type="InterPro" id="IPR002048">
    <property type="entry name" value="EF_hand_dom"/>
</dbReference>
<reference evidence="6" key="1">
    <citation type="submission" date="2022-01" db="UniProtKB">
        <authorList>
            <consortium name="EnsemblMetazoa"/>
        </authorList>
    </citation>
    <scope>IDENTIFICATION</scope>
</reference>
<dbReference type="RefSeq" id="XP_014260323.1">
    <property type="nucleotide sequence ID" value="XM_014404837.2"/>
</dbReference>
<name>A0A8I6SBE0_CIMLE</name>
<sequence>MDEMIKCRRMTKYEQATRPQSAASRQETEMMNKSKREAAVTKDALEKVRLLCQSRGTTGFLEFGRALRKGTTENMNLEDFEKGMAEAGVQLDKDEVAELFEKLDKSGSGTVTLNDVISAVMPKLPESRVKTISDAFDKLDKGNEGAITIDGMRGLYSVKKNTKFLSGEETEEEIKQKFCSIFEKGMSSGKISREEFFHYYYGISASIESDIHFDLMMRQTYKL</sequence>
<dbReference type="KEGG" id="clec:106672968"/>
<dbReference type="RefSeq" id="XP_014260322.1">
    <property type="nucleotide sequence ID" value="XM_014404836.1"/>
</dbReference>
<feature type="region of interest" description="Disordered" evidence="4">
    <location>
        <begin position="11"/>
        <end position="39"/>
    </location>
</feature>
<dbReference type="AlphaFoldDB" id="A0A8I6SBE0"/>
<keyword evidence="7" id="KW-1185">Reference proteome</keyword>
<feature type="compositionally biased region" description="Basic and acidic residues" evidence="4">
    <location>
        <begin position="26"/>
        <end position="39"/>
    </location>
</feature>
<keyword evidence="3" id="KW-0106">Calcium</keyword>
<dbReference type="InterPro" id="IPR018247">
    <property type="entry name" value="EF_Hand_1_Ca_BS"/>
</dbReference>
<keyword evidence="1" id="KW-0479">Metal-binding</keyword>
<proteinExistence type="predicted"/>
<dbReference type="Gene3D" id="1.10.238.10">
    <property type="entry name" value="EF-hand"/>
    <property type="match status" value="2"/>
</dbReference>
<evidence type="ECO:0000256" key="1">
    <source>
        <dbReference type="ARBA" id="ARBA00022723"/>
    </source>
</evidence>
<dbReference type="PANTHER" id="PTHR34524">
    <property type="entry name" value="CALCYPHOSIN"/>
    <property type="match status" value="1"/>
</dbReference>
<dbReference type="Proteomes" id="UP000494040">
    <property type="component" value="Unassembled WGS sequence"/>
</dbReference>
<accession>A0A8I6SBE0</accession>
<dbReference type="GO" id="GO:0005509">
    <property type="term" value="F:calcium ion binding"/>
    <property type="evidence" value="ECO:0007669"/>
    <property type="project" value="InterPro"/>
</dbReference>
<dbReference type="OrthoDB" id="444540at2759"/>
<evidence type="ECO:0000256" key="3">
    <source>
        <dbReference type="ARBA" id="ARBA00022837"/>
    </source>
</evidence>
<dbReference type="PROSITE" id="PS00018">
    <property type="entry name" value="EF_HAND_1"/>
    <property type="match status" value="1"/>
</dbReference>
<dbReference type="EnsemblMetazoa" id="XM_014404836.1">
    <property type="protein sequence ID" value="XP_014260322.1"/>
    <property type="gene ID" value="LOC106672968"/>
</dbReference>
<dbReference type="InterPro" id="IPR011992">
    <property type="entry name" value="EF-hand-dom_pair"/>
</dbReference>
<dbReference type="InterPro" id="IPR051581">
    <property type="entry name" value="Ca-bind"/>
</dbReference>
<evidence type="ECO:0000259" key="5">
    <source>
        <dbReference type="PROSITE" id="PS50222"/>
    </source>
</evidence>
<protein>
    <recommendedName>
        <fullName evidence="5">EF-hand domain-containing protein</fullName>
    </recommendedName>
</protein>
<dbReference type="OMA" id="VKMQRED"/>